<comment type="caution">
    <text evidence="1">The sequence shown here is derived from an EMBL/GenBank/DDBJ whole genome shotgun (WGS) entry which is preliminary data.</text>
</comment>
<protein>
    <submittedName>
        <fullName evidence="1">Uncharacterized conserved protein YeaO, DUF488 family</fullName>
    </submittedName>
</protein>
<dbReference type="Pfam" id="PF22752">
    <property type="entry name" value="DUF488-N3i"/>
    <property type="match status" value="1"/>
</dbReference>
<gene>
    <name evidence="1" type="ORF">SAMN05216268_104284</name>
</gene>
<sequence length="179" mass="19506">MSGEERPERHGQAVGEVARRVWTESMYAAARPWPGIRVLVDRSLPLARLSGITRPDVWLAAVAPSAALWRWYGVQEVRYPAFARRYEHELREPVRAAGLRRLHGLACGGPLILQTAVTPIHLSHARVLARHLRVGASGGLREEGGEAACRLGEVCPDCGRHAETSGATTCAYCHASMVG</sequence>
<accession>A0A9X8QQU5</accession>
<dbReference type="AlphaFoldDB" id="A0A9X8QQU5"/>
<dbReference type="RefSeq" id="WP_073443981.1">
    <property type="nucleotide sequence ID" value="NZ_FRBK01000004.1"/>
</dbReference>
<name>A0A9X8QQU5_9ACTN</name>
<dbReference type="InterPro" id="IPR052552">
    <property type="entry name" value="YeaO-like"/>
</dbReference>
<evidence type="ECO:0000313" key="1">
    <source>
        <dbReference type="EMBL" id="SHL43053.1"/>
    </source>
</evidence>
<proteinExistence type="predicted"/>
<dbReference type="EMBL" id="FRBK01000004">
    <property type="protein sequence ID" value="SHL43053.1"/>
    <property type="molecule type" value="Genomic_DNA"/>
</dbReference>
<dbReference type="PANTHER" id="PTHR36849">
    <property type="entry name" value="CYTOPLASMIC PROTEIN-RELATED"/>
    <property type="match status" value="1"/>
</dbReference>
<reference evidence="2" key="1">
    <citation type="submission" date="2016-11" db="EMBL/GenBank/DDBJ databases">
        <authorList>
            <person name="Jaros S."/>
            <person name="Januszkiewicz K."/>
            <person name="Wedrychowicz H."/>
        </authorList>
    </citation>
    <scope>NUCLEOTIDE SEQUENCE [LARGE SCALE GENOMIC DNA]</scope>
    <source>
        <strain evidence="2">CGMCC 4.3555</strain>
    </source>
</reference>
<organism evidence="1 2">
    <name type="scientific">Streptomyces yunnanensis</name>
    <dbReference type="NCBI Taxonomy" id="156453"/>
    <lineage>
        <taxon>Bacteria</taxon>
        <taxon>Bacillati</taxon>
        <taxon>Actinomycetota</taxon>
        <taxon>Actinomycetes</taxon>
        <taxon>Kitasatosporales</taxon>
        <taxon>Streptomycetaceae</taxon>
        <taxon>Streptomyces</taxon>
    </lineage>
</organism>
<dbReference type="PANTHER" id="PTHR36849:SF1">
    <property type="entry name" value="CYTOPLASMIC PROTEIN"/>
    <property type="match status" value="1"/>
</dbReference>
<evidence type="ECO:0000313" key="2">
    <source>
        <dbReference type="Proteomes" id="UP000184388"/>
    </source>
</evidence>
<dbReference type="Proteomes" id="UP000184388">
    <property type="component" value="Unassembled WGS sequence"/>
</dbReference>